<dbReference type="Gene3D" id="1.10.1040.10">
    <property type="entry name" value="N-(1-d-carboxylethyl)-l-norvaline Dehydrogenase, domain 2"/>
    <property type="match status" value="1"/>
</dbReference>
<dbReference type="InterPro" id="IPR022694">
    <property type="entry name" value="3-OHacyl-CoA_DH"/>
</dbReference>
<comment type="similarity">
    <text evidence="1">Belongs to the 3-hydroxyacyl-CoA dehydrogenase family.</text>
</comment>
<dbReference type="SUPFAM" id="SSF48179">
    <property type="entry name" value="6-phosphogluconate dehydrogenase C-terminal domain-like"/>
    <property type="match status" value="1"/>
</dbReference>
<feature type="binding site" evidence="4">
    <location>
        <position position="96"/>
    </location>
    <ligand>
        <name>NAD(+)</name>
        <dbReference type="ChEBI" id="CHEBI:57540"/>
    </ligand>
</feature>
<dbReference type="InterPro" id="IPR006108">
    <property type="entry name" value="3HC_DH_C"/>
</dbReference>
<dbReference type="OrthoDB" id="9771883at2"/>
<dbReference type="Proteomes" id="UP000184418">
    <property type="component" value="Unassembled WGS sequence"/>
</dbReference>
<dbReference type="Pfam" id="PF00725">
    <property type="entry name" value="3HCDH"/>
    <property type="match status" value="1"/>
</dbReference>
<proteinExistence type="inferred from homology"/>
<dbReference type="AlphaFoldDB" id="A0A1M6JVL2"/>
<evidence type="ECO:0000313" key="7">
    <source>
        <dbReference type="EMBL" id="SHJ50721.1"/>
    </source>
</evidence>
<evidence type="ECO:0000259" key="5">
    <source>
        <dbReference type="Pfam" id="PF00725"/>
    </source>
</evidence>
<feature type="domain" description="3-hydroxyacyl-CoA dehydrogenase C-terminal" evidence="5">
    <location>
        <begin position="185"/>
        <end position="281"/>
    </location>
</feature>
<keyword evidence="4" id="KW-0520">NAD</keyword>
<keyword evidence="8" id="KW-1185">Reference proteome</keyword>
<dbReference type="GO" id="GO:0016616">
    <property type="term" value="F:oxidoreductase activity, acting on the CH-OH group of donors, NAD or NADP as acceptor"/>
    <property type="evidence" value="ECO:0007669"/>
    <property type="project" value="InterPro"/>
</dbReference>
<evidence type="ECO:0000256" key="2">
    <source>
        <dbReference type="ARBA" id="ARBA00023002"/>
    </source>
</evidence>
<name>A0A1M6JVL2_9BACT</name>
<organism evidence="7 8">
    <name type="scientific">Hymenobacter daecheongensis DSM 21074</name>
    <dbReference type="NCBI Taxonomy" id="1121955"/>
    <lineage>
        <taxon>Bacteria</taxon>
        <taxon>Pseudomonadati</taxon>
        <taxon>Bacteroidota</taxon>
        <taxon>Cytophagia</taxon>
        <taxon>Cytophagales</taxon>
        <taxon>Hymenobacteraceae</taxon>
        <taxon>Hymenobacter</taxon>
    </lineage>
</organism>
<dbReference type="InterPro" id="IPR013328">
    <property type="entry name" value="6PGD_dom2"/>
</dbReference>
<feature type="binding site" evidence="4">
    <location>
        <begin position="8"/>
        <end position="13"/>
    </location>
    <ligand>
        <name>NAD(+)</name>
        <dbReference type="ChEBI" id="CHEBI:57540"/>
    </ligand>
</feature>
<protein>
    <submittedName>
        <fullName evidence="7">3-hydroxybutyryl-CoA dehydrogenase</fullName>
    </submittedName>
</protein>
<feature type="binding site" evidence="4">
    <location>
        <position position="31"/>
    </location>
    <ligand>
        <name>NAD(+)</name>
        <dbReference type="ChEBI" id="CHEBI:57540"/>
    </ligand>
</feature>
<dbReference type="EMBL" id="FQYN01000007">
    <property type="protein sequence ID" value="SHJ50721.1"/>
    <property type="molecule type" value="Genomic_DNA"/>
</dbReference>
<dbReference type="PANTHER" id="PTHR48075">
    <property type="entry name" value="3-HYDROXYACYL-COA DEHYDROGENASE FAMILY PROTEIN"/>
    <property type="match status" value="1"/>
</dbReference>
<dbReference type="Gene3D" id="3.40.50.720">
    <property type="entry name" value="NAD(P)-binding Rossmann-like Domain"/>
    <property type="match status" value="1"/>
</dbReference>
<evidence type="ECO:0000256" key="4">
    <source>
        <dbReference type="PIRSR" id="PIRSR000105-2"/>
    </source>
</evidence>
<dbReference type="InterPro" id="IPR008927">
    <property type="entry name" value="6-PGluconate_DH-like_C_sf"/>
</dbReference>
<dbReference type="Pfam" id="PF02737">
    <property type="entry name" value="3HCDH_N"/>
    <property type="match status" value="1"/>
</dbReference>
<dbReference type="RefSeq" id="WP_073111193.1">
    <property type="nucleotide sequence ID" value="NZ_FQYN01000007.1"/>
</dbReference>
<dbReference type="PANTHER" id="PTHR48075:SF5">
    <property type="entry name" value="3-HYDROXYBUTYRYL-COA DEHYDROGENASE"/>
    <property type="match status" value="1"/>
</dbReference>
<feature type="domain" description="3-hydroxyacyl-CoA dehydrogenase NAD binding" evidence="6">
    <location>
        <begin position="3"/>
        <end position="182"/>
    </location>
</feature>
<accession>A0A1M6JVL2</accession>
<feature type="binding site" evidence="4">
    <location>
        <position position="273"/>
    </location>
    <ligand>
        <name>NAD(+)</name>
        <dbReference type="ChEBI" id="CHEBI:57540"/>
    </ligand>
</feature>
<dbReference type="GO" id="GO:0006631">
    <property type="term" value="P:fatty acid metabolic process"/>
    <property type="evidence" value="ECO:0007669"/>
    <property type="project" value="InterPro"/>
</dbReference>
<feature type="binding site" evidence="4">
    <location>
        <position position="142"/>
    </location>
    <ligand>
        <name>NAD(+)</name>
        <dbReference type="ChEBI" id="CHEBI:57540"/>
    </ligand>
</feature>
<gene>
    <name evidence="7" type="ORF">SAMN02745146_3284</name>
</gene>
<evidence type="ECO:0000259" key="6">
    <source>
        <dbReference type="Pfam" id="PF02737"/>
    </source>
</evidence>
<keyword evidence="2" id="KW-0560">Oxidoreductase</keyword>
<dbReference type="STRING" id="1121955.SAMN02745146_3284"/>
<dbReference type="SUPFAM" id="SSF51735">
    <property type="entry name" value="NAD(P)-binding Rossmann-fold domains"/>
    <property type="match status" value="1"/>
</dbReference>
<evidence type="ECO:0000256" key="1">
    <source>
        <dbReference type="ARBA" id="ARBA00009463"/>
    </source>
</evidence>
<evidence type="ECO:0000313" key="8">
    <source>
        <dbReference type="Proteomes" id="UP000184418"/>
    </source>
</evidence>
<dbReference type="PROSITE" id="PS00067">
    <property type="entry name" value="3HCDH"/>
    <property type="match status" value="1"/>
</dbReference>
<reference evidence="7 8" key="1">
    <citation type="submission" date="2016-11" db="EMBL/GenBank/DDBJ databases">
        <authorList>
            <person name="Jaros S."/>
            <person name="Januszkiewicz K."/>
            <person name="Wedrychowicz H."/>
        </authorList>
    </citation>
    <scope>NUCLEOTIDE SEQUENCE [LARGE SCALE GENOMIC DNA]</scope>
    <source>
        <strain evidence="7 8">DSM 21074</strain>
    </source>
</reference>
<feature type="site" description="Important for catalytic activity" evidence="3">
    <location>
        <position position="139"/>
    </location>
</feature>
<dbReference type="NCBIfam" id="NF004474">
    <property type="entry name" value="PRK05808.1"/>
    <property type="match status" value="1"/>
</dbReference>
<dbReference type="GO" id="GO:0070403">
    <property type="term" value="F:NAD+ binding"/>
    <property type="evidence" value="ECO:0007669"/>
    <property type="project" value="InterPro"/>
</dbReference>
<dbReference type="InterPro" id="IPR036291">
    <property type="entry name" value="NAD(P)-bd_dom_sf"/>
</dbReference>
<sequence>MITIAVIGSGTMGNGIAHVFAQHGFSVALIDISQPALDKALGTIGKNLDRQVTKGSLADADKTATLGRIRTFTSIAEGVQGVGLVVEAATENVELKLQIFRELDQHAPQEAILASNTSSISITKIAAVTKRAEKVIGMHFMNPVPVMKLVEVIRGYATSDAVTSQIMEISRQLGKTPTEVNDYPGFVANRILMPMINEAIITLFEGVAGVEEIDTVMKLGMAHPMGPLQLADFIGLDVCLAILRVLHEGLGNPKYAPCPLLVNMVMAGRLGVKSGEGFYTWGHGTKELVVAERFKNH</sequence>
<dbReference type="FunFam" id="3.40.50.720:FF:000009">
    <property type="entry name" value="Fatty oxidation complex, alpha subunit"/>
    <property type="match status" value="1"/>
</dbReference>
<feature type="binding site" evidence="4">
    <location>
        <position position="91"/>
    </location>
    <ligand>
        <name>NAD(+)</name>
        <dbReference type="ChEBI" id="CHEBI:57540"/>
    </ligand>
</feature>
<dbReference type="PIRSF" id="PIRSF000105">
    <property type="entry name" value="HCDH"/>
    <property type="match status" value="1"/>
</dbReference>
<dbReference type="InterPro" id="IPR006180">
    <property type="entry name" value="3-OHacyl-CoA_DH_CS"/>
</dbReference>
<dbReference type="InterPro" id="IPR006176">
    <property type="entry name" value="3-OHacyl-CoA_DH_NAD-bd"/>
</dbReference>
<feature type="binding site" evidence="4">
    <location>
        <position position="118"/>
    </location>
    <ligand>
        <name>NAD(+)</name>
        <dbReference type="ChEBI" id="CHEBI:57540"/>
    </ligand>
</feature>
<evidence type="ECO:0000256" key="3">
    <source>
        <dbReference type="PIRSR" id="PIRSR000105-1"/>
    </source>
</evidence>